<feature type="transmembrane region" description="Helical" evidence="1">
    <location>
        <begin position="178"/>
        <end position="198"/>
    </location>
</feature>
<sequence length="199" mass="22345">MTSLSAKLKFERQKLALQMQTCPLINDVLDNKLKGCNPCAYIPYIYIYSHSLTQLLIVQIFSESILMFWKLCIISIYLYVFISVCAVDNADNVKFAHDAALLKGSPDRDKDRIVVTKVISNLSEQDAEDLADKFGKHLEEIFGKENGELDEILKETVKEFKEEQAKSGNSASYYGSDLILLGISVVIVTLTCVCGIFNK</sequence>
<reference evidence="2" key="1">
    <citation type="submission" date="2022-06" db="EMBL/GenBank/DDBJ databases">
        <authorList>
            <person name="Berger JAMES D."/>
            <person name="Berger JAMES D."/>
        </authorList>
    </citation>
    <scope>NUCLEOTIDE SEQUENCE [LARGE SCALE GENOMIC DNA]</scope>
</reference>
<keyword evidence="1" id="KW-1133">Transmembrane helix</keyword>
<feature type="transmembrane region" description="Helical" evidence="1">
    <location>
        <begin position="41"/>
        <end position="61"/>
    </location>
</feature>
<keyword evidence="2" id="KW-1185">Reference proteome</keyword>
<dbReference type="Proteomes" id="UP000050795">
    <property type="component" value="Unassembled WGS sequence"/>
</dbReference>
<keyword evidence="1" id="KW-0472">Membrane</keyword>
<reference evidence="3" key="2">
    <citation type="submission" date="2023-11" db="UniProtKB">
        <authorList>
            <consortium name="WormBaseParasite"/>
        </authorList>
    </citation>
    <scope>IDENTIFICATION</scope>
</reference>
<keyword evidence="1" id="KW-0812">Transmembrane</keyword>
<evidence type="ECO:0000313" key="3">
    <source>
        <dbReference type="WBParaSite" id="TREG1_29060.1"/>
    </source>
</evidence>
<accession>A0AA85JL07</accession>
<evidence type="ECO:0000313" key="2">
    <source>
        <dbReference type="Proteomes" id="UP000050795"/>
    </source>
</evidence>
<evidence type="ECO:0000256" key="1">
    <source>
        <dbReference type="SAM" id="Phobius"/>
    </source>
</evidence>
<dbReference type="WBParaSite" id="TREG1_29060.1">
    <property type="protein sequence ID" value="TREG1_29060.1"/>
    <property type="gene ID" value="TREG1_29060"/>
</dbReference>
<feature type="transmembrane region" description="Helical" evidence="1">
    <location>
        <begin position="67"/>
        <end position="87"/>
    </location>
</feature>
<protein>
    <submittedName>
        <fullName evidence="3">Uncharacterized protein</fullName>
    </submittedName>
</protein>
<name>A0AA85JL07_TRIRE</name>
<organism evidence="2 3">
    <name type="scientific">Trichobilharzia regenti</name>
    <name type="common">Nasal bird schistosome</name>
    <dbReference type="NCBI Taxonomy" id="157069"/>
    <lineage>
        <taxon>Eukaryota</taxon>
        <taxon>Metazoa</taxon>
        <taxon>Spiralia</taxon>
        <taxon>Lophotrochozoa</taxon>
        <taxon>Platyhelminthes</taxon>
        <taxon>Trematoda</taxon>
        <taxon>Digenea</taxon>
        <taxon>Strigeidida</taxon>
        <taxon>Schistosomatoidea</taxon>
        <taxon>Schistosomatidae</taxon>
        <taxon>Trichobilharzia</taxon>
    </lineage>
</organism>
<dbReference type="AlphaFoldDB" id="A0AA85JL07"/>
<proteinExistence type="predicted"/>